<evidence type="ECO:0000313" key="3">
    <source>
        <dbReference type="Proteomes" id="UP000593571"/>
    </source>
</evidence>
<keyword evidence="3" id="KW-1185">Reference proteome</keyword>
<proteinExistence type="predicted"/>
<dbReference type="AlphaFoldDB" id="A0A7J8GAL9"/>
<evidence type="ECO:0000313" key="2">
    <source>
        <dbReference type="EMBL" id="KAF6457144.1"/>
    </source>
</evidence>
<protein>
    <submittedName>
        <fullName evidence="2">Uncharacterized protein</fullName>
    </submittedName>
</protein>
<comment type="caution">
    <text evidence="2">The sequence shown here is derived from an EMBL/GenBank/DDBJ whole genome shotgun (WGS) entry which is preliminary data.</text>
</comment>
<feature type="region of interest" description="Disordered" evidence="1">
    <location>
        <begin position="67"/>
        <end position="90"/>
    </location>
</feature>
<organism evidence="2 3">
    <name type="scientific">Rousettus aegyptiacus</name>
    <name type="common">Egyptian fruit bat</name>
    <name type="synonym">Pteropus aegyptiacus</name>
    <dbReference type="NCBI Taxonomy" id="9407"/>
    <lineage>
        <taxon>Eukaryota</taxon>
        <taxon>Metazoa</taxon>
        <taxon>Chordata</taxon>
        <taxon>Craniata</taxon>
        <taxon>Vertebrata</taxon>
        <taxon>Euteleostomi</taxon>
        <taxon>Mammalia</taxon>
        <taxon>Eutheria</taxon>
        <taxon>Laurasiatheria</taxon>
        <taxon>Chiroptera</taxon>
        <taxon>Yinpterochiroptera</taxon>
        <taxon>Pteropodoidea</taxon>
        <taxon>Pteropodidae</taxon>
        <taxon>Rousettinae</taxon>
        <taxon>Rousettus</taxon>
    </lineage>
</organism>
<evidence type="ECO:0000256" key="1">
    <source>
        <dbReference type="SAM" id="MobiDB-lite"/>
    </source>
</evidence>
<dbReference type="Proteomes" id="UP000593571">
    <property type="component" value="Unassembled WGS sequence"/>
</dbReference>
<gene>
    <name evidence="2" type="ORF">HJG63_011698</name>
</gene>
<accession>A0A7J8GAL9</accession>
<reference evidence="2 3" key="1">
    <citation type="journal article" date="2020" name="Nature">
        <title>Six reference-quality genomes reveal evolution of bat adaptations.</title>
        <authorList>
            <person name="Jebb D."/>
            <person name="Huang Z."/>
            <person name="Pippel M."/>
            <person name="Hughes G.M."/>
            <person name="Lavrichenko K."/>
            <person name="Devanna P."/>
            <person name="Winkler S."/>
            <person name="Jermiin L.S."/>
            <person name="Skirmuntt E.C."/>
            <person name="Katzourakis A."/>
            <person name="Burkitt-Gray L."/>
            <person name="Ray D.A."/>
            <person name="Sullivan K.A.M."/>
            <person name="Roscito J.G."/>
            <person name="Kirilenko B.M."/>
            <person name="Davalos L.M."/>
            <person name="Corthals A.P."/>
            <person name="Power M.L."/>
            <person name="Jones G."/>
            <person name="Ransome R.D."/>
            <person name="Dechmann D.K.N."/>
            <person name="Locatelli A.G."/>
            <person name="Puechmaille S.J."/>
            <person name="Fedrigo O."/>
            <person name="Jarvis E.D."/>
            <person name="Hiller M."/>
            <person name="Vernes S.C."/>
            <person name="Myers E.W."/>
            <person name="Teeling E.C."/>
        </authorList>
    </citation>
    <scope>NUCLEOTIDE SEQUENCE [LARGE SCALE GENOMIC DNA]</scope>
    <source>
        <strain evidence="2">MRouAeg1</strain>
        <tissue evidence="2">Muscle</tissue>
    </source>
</reference>
<name>A0A7J8GAL9_ROUAE</name>
<dbReference type="EMBL" id="JACASE010000006">
    <property type="protein sequence ID" value="KAF6457144.1"/>
    <property type="molecule type" value="Genomic_DNA"/>
</dbReference>
<sequence length="176" mass="19033">MVTSTAEQWATFITVSGSHLFLIRLTRPPPLPAAQARPVALRPPVHIYPPLFQALLFPSSLQRPHRKTAAWSSPTPRPLPGSPFHSSEVGPPVCHQPTLCTAEPGLVFEGPSLDPLLGQAEGSLAVLLQPVQKLWLLSPDPMVAPGTEEAQSEAYQLPDSALSWGRGTGPWSRKLF</sequence>